<evidence type="ECO:0000313" key="6">
    <source>
        <dbReference type="Proteomes" id="UP000694001"/>
    </source>
</evidence>
<evidence type="ECO:0000256" key="1">
    <source>
        <dbReference type="ARBA" id="ARBA00008857"/>
    </source>
</evidence>
<dbReference type="GO" id="GO:0015074">
    <property type="term" value="P:DNA integration"/>
    <property type="evidence" value="ECO:0007669"/>
    <property type="project" value="UniProtKB-KW"/>
</dbReference>
<name>A0A975U4M9_9PROT</name>
<feature type="domain" description="Integrase DNA-binding" evidence="4">
    <location>
        <begin position="12"/>
        <end position="100"/>
    </location>
</feature>
<dbReference type="KEGG" id="elio:KO353_04400"/>
<evidence type="ECO:0000259" key="4">
    <source>
        <dbReference type="Pfam" id="PF13356"/>
    </source>
</evidence>
<comment type="similarity">
    <text evidence="1">Belongs to the 'phage' integrase family.</text>
</comment>
<dbReference type="PANTHER" id="PTHR30629">
    <property type="entry name" value="PROPHAGE INTEGRASE"/>
    <property type="match status" value="1"/>
</dbReference>
<evidence type="ECO:0000256" key="3">
    <source>
        <dbReference type="SAM" id="MobiDB-lite"/>
    </source>
</evidence>
<dbReference type="InterPro" id="IPR050808">
    <property type="entry name" value="Phage_Integrase"/>
</dbReference>
<evidence type="ECO:0000256" key="2">
    <source>
        <dbReference type="ARBA" id="ARBA00022908"/>
    </source>
</evidence>
<gene>
    <name evidence="5" type="ORF">KO353_04400</name>
</gene>
<feature type="region of interest" description="Disordered" evidence="3">
    <location>
        <begin position="327"/>
        <end position="354"/>
    </location>
</feature>
<keyword evidence="2" id="KW-0229">DNA integration</keyword>
<dbReference type="InterPro" id="IPR025166">
    <property type="entry name" value="Integrase_DNA_bind_dom"/>
</dbReference>
<dbReference type="PANTHER" id="PTHR30629:SF2">
    <property type="entry name" value="PROPHAGE INTEGRASE INTS-RELATED"/>
    <property type="match status" value="1"/>
</dbReference>
<organism evidence="5 6">
    <name type="scientific">Elioraea tepida</name>
    <dbReference type="NCBI Taxonomy" id="2843330"/>
    <lineage>
        <taxon>Bacteria</taxon>
        <taxon>Pseudomonadati</taxon>
        <taxon>Pseudomonadota</taxon>
        <taxon>Alphaproteobacteria</taxon>
        <taxon>Acetobacterales</taxon>
        <taxon>Elioraeaceae</taxon>
        <taxon>Elioraea</taxon>
    </lineage>
</organism>
<sequence>MMAAHRHPVRLSERMLDAASCPPGRRELWLSDLLVRGLRVRVLGGTKTFYCSWTDPRSGRRCREKLGRFGAITLEQARQAARAMLGRVALGEDVVAERRRARETDGLTFGRLIDDWARLHLAYRRPRYAAEATRALKTTFRAHLGTAAVRIDHALAARVLDRLALAGRPGAARNALAYARACFGWAMKRRIVTVNPFHGLPAPKGSGAARDRALGPEEIGMVWRAAGTLGTPYGQAVRFLMLTLCRRDEAAGMTWGELAPDMSTWTLPAGRSKNARPHVVHLAPPARAAARAPPHRPARGRARPGAGARAARLRRAAARRADLGLELGEAAARRGDRGGMRRSRARAARTLGAS</sequence>
<proteinExistence type="inferred from homology"/>
<dbReference type="RefSeq" id="WP_218286530.1">
    <property type="nucleotide sequence ID" value="NZ_CP076448.1"/>
</dbReference>
<dbReference type="EMBL" id="CP076448">
    <property type="protein sequence ID" value="QXM25474.1"/>
    <property type="molecule type" value="Genomic_DNA"/>
</dbReference>
<protein>
    <submittedName>
        <fullName evidence="5">Integrase family protein</fullName>
    </submittedName>
</protein>
<accession>A0A975U4M9</accession>
<dbReference type="AlphaFoldDB" id="A0A975U4M9"/>
<evidence type="ECO:0000313" key="5">
    <source>
        <dbReference type="EMBL" id="QXM25474.1"/>
    </source>
</evidence>
<feature type="compositionally biased region" description="Basic residues" evidence="3">
    <location>
        <begin position="293"/>
        <end position="302"/>
    </location>
</feature>
<dbReference type="Proteomes" id="UP000694001">
    <property type="component" value="Chromosome"/>
</dbReference>
<reference evidence="5" key="1">
    <citation type="submission" date="2021-06" db="EMBL/GenBank/DDBJ databases">
        <title>Elioraea tepida, sp. nov., a moderately thermophilic aerobic anoxygenic phototrophic bacterium isolated from an alkaline siliceous hot spring mat community in Yellowstone National Park, WY, USA.</title>
        <authorList>
            <person name="Saini M.K."/>
            <person name="Yoshida S."/>
            <person name="Sebastian A."/>
            <person name="Hirose S."/>
            <person name="Hara E."/>
            <person name="Tamaki H."/>
            <person name="Soulier N.T."/>
            <person name="Albert I."/>
            <person name="Hanada S."/>
            <person name="Bryant D.A."/>
            <person name="Tank M."/>
        </authorList>
    </citation>
    <scope>NUCLEOTIDE SEQUENCE</scope>
    <source>
        <strain evidence="5">MS-P2</strain>
    </source>
</reference>
<keyword evidence="6" id="KW-1185">Reference proteome</keyword>
<feature type="region of interest" description="Disordered" evidence="3">
    <location>
        <begin position="285"/>
        <end position="314"/>
    </location>
</feature>
<dbReference type="Pfam" id="PF13356">
    <property type="entry name" value="Arm-DNA-bind_3"/>
    <property type="match status" value="1"/>
</dbReference>